<feature type="domain" description="Phospholipid/glycerol acyltransferase" evidence="7">
    <location>
        <begin position="67"/>
        <end position="179"/>
    </location>
</feature>
<dbReference type="RefSeq" id="WP_376810981.1">
    <property type="nucleotide sequence ID" value="NZ_JAHTBN010000004.1"/>
</dbReference>
<organism evidence="8 9">
    <name type="scientific">Candidimonas humi</name>
    <dbReference type="NCBI Taxonomy" id="683355"/>
    <lineage>
        <taxon>Bacteria</taxon>
        <taxon>Pseudomonadati</taxon>
        <taxon>Pseudomonadota</taxon>
        <taxon>Betaproteobacteria</taxon>
        <taxon>Burkholderiales</taxon>
        <taxon>Alcaligenaceae</taxon>
        <taxon>Candidimonas</taxon>
    </lineage>
</organism>
<evidence type="ECO:0000256" key="3">
    <source>
        <dbReference type="ARBA" id="ARBA00022679"/>
    </source>
</evidence>
<evidence type="ECO:0000313" key="8">
    <source>
        <dbReference type="EMBL" id="MFC4202647.1"/>
    </source>
</evidence>
<keyword evidence="6" id="KW-0812">Transmembrane</keyword>
<dbReference type="SUPFAM" id="SSF69593">
    <property type="entry name" value="Glycerol-3-phosphate (1)-acyltransferase"/>
    <property type="match status" value="1"/>
</dbReference>
<keyword evidence="5 8" id="KW-0012">Acyltransferase</keyword>
<dbReference type="CDD" id="cd07989">
    <property type="entry name" value="LPLAT_AGPAT-like"/>
    <property type="match status" value="1"/>
</dbReference>
<evidence type="ECO:0000256" key="6">
    <source>
        <dbReference type="SAM" id="Phobius"/>
    </source>
</evidence>
<keyword evidence="6" id="KW-0472">Membrane</keyword>
<dbReference type="GO" id="GO:0016746">
    <property type="term" value="F:acyltransferase activity"/>
    <property type="evidence" value="ECO:0007669"/>
    <property type="project" value="UniProtKB-KW"/>
</dbReference>
<accession>A0ABV8P4T1</accession>
<dbReference type="PANTHER" id="PTHR10434">
    <property type="entry name" value="1-ACYL-SN-GLYCEROL-3-PHOSPHATE ACYLTRANSFERASE"/>
    <property type="match status" value="1"/>
</dbReference>
<protein>
    <submittedName>
        <fullName evidence="8">Lysophospholipid acyltransferase family protein</fullName>
    </submittedName>
</protein>
<keyword evidence="9" id="KW-1185">Reference proteome</keyword>
<keyword evidence="6" id="KW-1133">Transmembrane helix</keyword>
<sequence length="253" mass="27354">MRILLFALRAPCVAIWIVLGLLTVVCVFPWLSLSARGAVNSRWSRILMRLCGVGVRICGQPVRGAPVLWVANHVSWVDIFVLNSVRCTAFVAKSDIRRWPVLGWLVAGAGTVFIERGQRQAIRAVGLQMAERFRRGEVVGLFPEGTTSPGFDVGPFHSSLFEAAIQAGVDVQPVALRFLHHGRRSDLAAFVGEQNLIQNLWCLLGATGIAVEAEFLAPLSNEDCRARGRASTAARVHGAIRGAVVAAREPAAA</sequence>
<dbReference type="SMART" id="SM00563">
    <property type="entry name" value="PlsC"/>
    <property type="match status" value="1"/>
</dbReference>
<dbReference type="Pfam" id="PF01553">
    <property type="entry name" value="Acyltransferase"/>
    <property type="match status" value="1"/>
</dbReference>
<dbReference type="InterPro" id="IPR002123">
    <property type="entry name" value="Plipid/glycerol_acylTrfase"/>
</dbReference>
<evidence type="ECO:0000256" key="4">
    <source>
        <dbReference type="ARBA" id="ARBA00023098"/>
    </source>
</evidence>
<dbReference type="Proteomes" id="UP001595848">
    <property type="component" value="Unassembled WGS sequence"/>
</dbReference>
<comment type="caution">
    <text evidence="8">The sequence shown here is derived from an EMBL/GenBank/DDBJ whole genome shotgun (WGS) entry which is preliminary data.</text>
</comment>
<evidence type="ECO:0000256" key="2">
    <source>
        <dbReference type="ARBA" id="ARBA00022516"/>
    </source>
</evidence>
<keyword evidence="3" id="KW-0808">Transferase</keyword>
<keyword evidence="2" id="KW-0444">Lipid biosynthesis</keyword>
<evidence type="ECO:0000259" key="7">
    <source>
        <dbReference type="SMART" id="SM00563"/>
    </source>
</evidence>
<name>A0ABV8P4T1_9BURK</name>
<feature type="transmembrane region" description="Helical" evidence="6">
    <location>
        <begin position="12"/>
        <end position="31"/>
    </location>
</feature>
<reference evidence="9" key="1">
    <citation type="journal article" date="2019" name="Int. J. Syst. Evol. Microbiol.">
        <title>The Global Catalogue of Microorganisms (GCM) 10K type strain sequencing project: providing services to taxonomists for standard genome sequencing and annotation.</title>
        <authorList>
            <consortium name="The Broad Institute Genomics Platform"/>
            <consortium name="The Broad Institute Genome Sequencing Center for Infectious Disease"/>
            <person name="Wu L."/>
            <person name="Ma J."/>
        </authorList>
    </citation>
    <scope>NUCLEOTIDE SEQUENCE [LARGE SCALE GENOMIC DNA]</scope>
    <source>
        <strain evidence="9">LMG 24813</strain>
    </source>
</reference>
<comment type="pathway">
    <text evidence="1">Lipid metabolism.</text>
</comment>
<dbReference type="PANTHER" id="PTHR10434:SF64">
    <property type="entry name" value="1-ACYL-SN-GLYCEROL-3-PHOSPHATE ACYLTRANSFERASE-RELATED"/>
    <property type="match status" value="1"/>
</dbReference>
<gene>
    <name evidence="8" type="ORF">ACFOY1_16970</name>
</gene>
<proteinExistence type="predicted"/>
<evidence type="ECO:0000256" key="1">
    <source>
        <dbReference type="ARBA" id="ARBA00005189"/>
    </source>
</evidence>
<evidence type="ECO:0000256" key="5">
    <source>
        <dbReference type="ARBA" id="ARBA00023315"/>
    </source>
</evidence>
<evidence type="ECO:0000313" key="9">
    <source>
        <dbReference type="Proteomes" id="UP001595848"/>
    </source>
</evidence>
<keyword evidence="4" id="KW-0443">Lipid metabolism</keyword>
<dbReference type="EMBL" id="JBHSBV010000006">
    <property type="protein sequence ID" value="MFC4202647.1"/>
    <property type="molecule type" value="Genomic_DNA"/>
</dbReference>